<feature type="compositionally biased region" description="Gly residues" evidence="5">
    <location>
        <begin position="230"/>
        <end position="244"/>
    </location>
</feature>
<dbReference type="AlphaFoldDB" id="A0A507DL97"/>
<dbReference type="FunFam" id="1.10.1070.11:FF:000016">
    <property type="entry name" value="PIK1p Phosphatidylinositol 4-kinase"/>
    <property type="match status" value="1"/>
</dbReference>
<evidence type="ECO:0000256" key="3">
    <source>
        <dbReference type="ARBA" id="ARBA00022679"/>
    </source>
</evidence>
<dbReference type="GO" id="GO:0046854">
    <property type="term" value="P:phosphatidylinositol phosphate biosynthetic process"/>
    <property type="evidence" value="ECO:0007669"/>
    <property type="project" value="InterPro"/>
</dbReference>
<feature type="non-terminal residue" evidence="7">
    <location>
        <position position="1"/>
    </location>
</feature>
<dbReference type="Gene3D" id="3.30.1010.10">
    <property type="entry name" value="Phosphatidylinositol 3-kinase Catalytic Subunit, Chain A, domain 4"/>
    <property type="match status" value="1"/>
</dbReference>
<keyword evidence="3" id="KW-0808">Transferase</keyword>
<sequence length="703" mass="76197">NALFGELSLINYNLPANVCIPLWCDGGSHDKHHHWIVRVPQGDGVTLNSADRVPYLLIVEIVDHLEDAVSDELEDEPGFMSEPETAISKLKRESSALASRTSSLSLNNPDASTNSEENAEYYKSVINRRNHMSPTQSTPPSSIAVQQPAVATSSSSNLSQPGTPKRPHSRAMSTGSLLAATTAVDEYTQKMRTAAVMLAQLYQQQAAATGSPGGSTPGSPSNMRLKHGGEGGAGNSTGAGVGGGSGGMKVDFEAIRHKLVQEMTVLEEKRLKALEEQRAAEATAGNSSLQRSASDSTNVLPGVAGTVQDEALPEGIEAKLIAAQVTKDKDDPSAAVFKESWDAKCARIRAGSPYGRNPTWRMVSVIVKSGSDLRQEVLALQLIKEMDRIWKEEKVPVWVHYYRVMVTSDQGGLIETIQNAISIHSIKKEGYSKQLNQPGVAYSLYDYFLQEFGAPASKKFLKAQDAFMRSLAGYSIICYLLQIKDRHNGNILIDKDGHSIHIDFGFMLSNSPGNMGFELAPFKLPQEFVDILGGTRSLVFKQYRALCKEAFLALRKRWNMIVGLVEIMEKDSVLPCFTGTSVKPSQTPSAPSTPQPPSSSSSLFSFLGSGGREVITSTTSFGETPPESTNAQYSGSGINPNNKPINVGSNPALPVSMKLKERFSLGMTENQVGDFVDRLVDSSTNSIMTKLYDAFQWYSNGVL</sequence>
<gene>
    <name evidence="7" type="ORF">CcCBS67573_g09907</name>
</gene>
<dbReference type="EC" id="2.7.1.67" evidence="2"/>
<evidence type="ECO:0000313" key="7">
    <source>
        <dbReference type="EMBL" id="TPX52296.1"/>
    </source>
</evidence>
<dbReference type="Pfam" id="PF00454">
    <property type="entry name" value="PI3_PI4_kinase"/>
    <property type="match status" value="1"/>
</dbReference>
<accession>A0A507DL97</accession>
<reference evidence="7 8" key="1">
    <citation type="journal article" date="2019" name="Sci. Rep.">
        <title>Comparative genomics of chytrid fungi reveal insights into the obligate biotrophic and pathogenic lifestyle of Synchytrium endobioticum.</title>
        <authorList>
            <person name="van de Vossenberg B.T.L.H."/>
            <person name="Warris S."/>
            <person name="Nguyen H.D.T."/>
            <person name="van Gent-Pelzer M.P.E."/>
            <person name="Joly D.L."/>
            <person name="van de Geest H.C."/>
            <person name="Bonants P.J.M."/>
            <person name="Smith D.S."/>
            <person name="Levesque C.A."/>
            <person name="van der Lee T.A.J."/>
        </authorList>
    </citation>
    <scope>NUCLEOTIDE SEQUENCE [LARGE SCALE GENOMIC DNA]</scope>
    <source>
        <strain evidence="7 8">CBS 675.73</strain>
    </source>
</reference>
<comment type="caution">
    <text evidence="7">The sequence shown here is derived from an EMBL/GenBank/DDBJ whole genome shotgun (WGS) entry which is preliminary data.</text>
</comment>
<evidence type="ECO:0000256" key="1">
    <source>
        <dbReference type="ARBA" id="ARBA00001686"/>
    </source>
</evidence>
<dbReference type="OrthoDB" id="10264149at2759"/>
<dbReference type="PANTHER" id="PTHR10048">
    <property type="entry name" value="PHOSPHATIDYLINOSITOL KINASE"/>
    <property type="match status" value="1"/>
</dbReference>
<feature type="region of interest" description="Disordered" evidence="5">
    <location>
        <begin position="91"/>
        <end position="117"/>
    </location>
</feature>
<proteinExistence type="predicted"/>
<feature type="region of interest" description="Disordered" evidence="5">
    <location>
        <begin position="208"/>
        <end position="244"/>
    </location>
</feature>
<dbReference type="GO" id="GO:0048015">
    <property type="term" value="P:phosphatidylinositol-mediated signaling"/>
    <property type="evidence" value="ECO:0007669"/>
    <property type="project" value="TreeGrafter"/>
</dbReference>
<feature type="compositionally biased region" description="Polar residues" evidence="5">
    <location>
        <begin position="132"/>
        <end position="162"/>
    </location>
</feature>
<dbReference type="InterPro" id="IPR018936">
    <property type="entry name" value="PI3/4_kinase_CS"/>
</dbReference>
<dbReference type="InterPro" id="IPR015433">
    <property type="entry name" value="PI3/4_kinase"/>
</dbReference>
<dbReference type="InterPro" id="IPR057754">
    <property type="entry name" value="PI4-kinase_beta/PIK1_cat"/>
</dbReference>
<dbReference type="STRING" id="246404.A0A507DL97"/>
<evidence type="ECO:0000256" key="2">
    <source>
        <dbReference type="ARBA" id="ARBA00012169"/>
    </source>
</evidence>
<dbReference type="SMART" id="SM00146">
    <property type="entry name" value="PI3Kc"/>
    <property type="match status" value="1"/>
</dbReference>
<protein>
    <recommendedName>
        <fullName evidence="2">1-phosphatidylinositol 4-kinase</fullName>
        <ecNumber evidence="2">2.7.1.67</ecNumber>
    </recommendedName>
</protein>
<dbReference type="InterPro" id="IPR036940">
    <property type="entry name" value="PI3/4_kinase_cat_sf"/>
</dbReference>
<feature type="region of interest" description="Disordered" evidence="5">
    <location>
        <begin position="579"/>
        <end position="604"/>
    </location>
</feature>
<keyword evidence="8" id="KW-1185">Reference proteome</keyword>
<dbReference type="GO" id="GO:0005737">
    <property type="term" value="C:cytoplasm"/>
    <property type="evidence" value="ECO:0007669"/>
    <property type="project" value="TreeGrafter"/>
</dbReference>
<dbReference type="GO" id="GO:0004430">
    <property type="term" value="F:1-phosphatidylinositol 4-kinase activity"/>
    <property type="evidence" value="ECO:0007669"/>
    <property type="project" value="UniProtKB-EC"/>
</dbReference>
<dbReference type="Gene3D" id="1.10.1070.11">
    <property type="entry name" value="Phosphatidylinositol 3-/4-kinase, catalytic domain"/>
    <property type="match status" value="1"/>
</dbReference>
<comment type="catalytic activity">
    <reaction evidence="1">
        <text>a 1,2-diacyl-sn-glycero-3-phospho-(1D-myo-inositol) + ATP = a 1,2-diacyl-sn-glycero-3-phospho-(1D-myo-inositol 4-phosphate) + ADP + H(+)</text>
        <dbReference type="Rhea" id="RHEA:19877"/>
        <dbReference type="ChEBI" id="CHEBI:15378"/>
        <dbReference type="ChEBI" id="CHEBI:30616"/>
        <dbReference type="ChEBI" id="CHEBI:57880"/>
        <dbReference type="ChEBI" id="CHEBI:58178"/>
        <dbReference type="ChEBI" id="CHEBI:456216"/>
        <dbReference type="EC" id="2.7.1.67"/>
    </reaction>
</comment>
<dbReference type="CDD" id="cd05168">
    <property type="entry name" value="PI4Kc_III_beta"/>
    <property type="match status" value="1"/>
</dbReference>
<evidence type="ECO:0000256" key="4">
    <source>
        <dbReference type="ARBA" id="ARBA00022777"/>
    </source>
</evidence>
<evidence type="ECO:0000313" key="8">
    <source>
        <dbReference type="Proteomes" id="UP000320333"/>
    </source>
</evidence>
<organism evidence="7 8">
    <name type="scientific">Chytriomyces confervae</name>
    <dbReference type="NCBI Taxonomy" id="246404"/>
    <lineage>
        <taxon>Eukaryota</taxon>
        <taxon>Fungi</taxon>
        <taxon>Fungi incertae sedis</taxon>
        <taxon>Chytridiomycota</taxon>
        <taxon>Chytridiomycota incertae sedis</taxon>
        <taxon>Chytridiomycetes</taxon>
        <taxon>Chytridiales</taxon>
        <taxon>Chytriomycetaceae</taxon>
        <taxon>Chytriomyces</taxon>
    </lineage>
</organism>
<feature type="compositionally biased region" description="Low complexity" evidence="5">
    <location>
        <begin position="95"/>
        <end position="106"/>
    </location>
</feature>
<dbReference type="PROSITE" id="PS50290">
    <property type="entry name" value="PI3_4_KINASE_3"/>
    <property type="match status" value="1"/>
</dbReference>
<dbReference type="GO" id="GO:0016020">
    <property type="term" value="C:membrane"/>
    <property type="evidence" value="ECO:0007669"/>
    <property type="project" value="TreeGrafter"/>
</dbReference>
<dbReference type="InterPro" id="IPR000403">
    <property type="entry name" value="PI3/4_kinase_cat_dom"/>
</dbReference>
<dbReference type="SUPFAM" id="SSF56112">
    <property type="entry name" value="Protein kinase-like (PK-like)"/>
    <property type="match status" value="1"/>
</dbReference>
<keyword evidence="4" id="KW-0418">Kinase</keyword>
<feature type="region of interest" description="Disordered" evidence="5">
    <location>
        <begin position="130"/>
        <end position="175"/>
    </location>
</feature>
<dbReference type="PANTHER" id="PTHR10048:SF22">
    <property type="entry name" value="PHOSPHATIDYLINOSITOL 4-KINASE BETA"/>
    <property type="match status" value="1"/>
</dbReference>
<dbReference type="EMBL" id="QEAP01001056">
    <property type="protein sequence ID" value="TPX52296.1"/>
    <property type="molecule type" value="Genomic_DNA"/>
</dbReference>
<evidence type="ECO:0000259" key="6">
    <source>
        <dbReference type="PROSITE" id="PS50290"/>
    </source>
</evidence>
<evidence type="ECO:0000256" key="5">
    <source>
        <dbReference type="SAM" id="MobiDB-lite"/>
    </source>
</evidence>
<feature type="domain" description="PI3K/PI4K catalytic" evidence="6">
    <location>
        <begin position="342"/>
        <end position="619"/>
    </location>
</feature>
<feature type="region of interest" description="Disordered" evidence="5">
    <location>
        <begin position="616"/>
        <end position="641"/>
    </location>
</feature>
<dbReference type="PROSITE" id="PS00916">
    <property type="entry name" value="PI3_4_KINASE_2"/>
    <property type="match status" value="1"/>
</dbReference>
<dbReference type="Proteomes" id="UP000320333">
    <property type="component" value="Unassembled WGS sequence"/>
</dbReference>
<dbReference type="InterPro" id="IPR011009">
    <property type="entry name" value="Kinase-like_dom_sf"/>
</dbReference>
<feature type="compositionally biased region" description="Polar residues" evidence="5">
    <location>
        <begin position="107"/>
        <end position="116"/>
    </location>
</feature>
<name>A0A507DL97_9FUNG</name>